<dbReference type="EMBL" id="JAWDJT010000003">
    <property type="protein sequence ID" value="MDU0370252.1"/>
    <property type="molecule type" value="Genomic_DNA"/>
</dbReference>
<dbReference type="InterPro" id="IPR029033">
    <property type="entry name" value="His_PPase_superfam"/>
</dbReference>
<dbReference type="InterPro" id="IPR050275">
    <property type="entry name" value="PGM_Phosphatase"/>
</dbReference>
<dbReference type="SMART" id="SM00855">
    <property type="entry name" value="PGAM"/>
    <property type="match status" value="1"/>
</dbReference>
<dbReference type="Gene3D" id="3.40.50.1240">
    <property type="entry name" value="Phosphoglycerate mutase-like"/>
    <property type="match status" value="1"/>
</dbReference>
<dbReference type="EC" id="5.4.-.-" evidence="2"/>
<reference evidence="2 3" key="1">
    <citation type="submission" date="2023-10" db="EMBL/GenBank/DDBJ databases">
        <title>Hymenobacter endophyticus sp. nov., an isolate from the leaf tissues of wheat.</title>
        <authorList>
            <person name="Dai Y."/>
        </authorList>
    </citation>
    <scope>NUCLEOTIDE SEQUENCE [LARGE SCALE GENOMIC DNA]</scope>
    <source>
        <strain evidence="2 3">ZK17L-C2</strain>
    </source>
</reference>
<dbReference type="PANTHER" id="PTHR48100:SF1">
    <property type="entry name" value="HISTIDINE PHOSPHATASE FAMILY PROTEIN-RELATED"/>
    <property type="match status" value="1"/>
</dbReference>
<sequence length="186" mass="20511">MRRRLLISLLSLVLLLVSSNCGRQAWQRHYAQGLDTRVYIVRHGEKELTPGLADPPLTAAGQQRALALRDSLKGNIMLSGVFSTATSRTRSTAQPLADKLKLPVQTYDARQLTALVRRIRQEYRGRAVLVVGHSNTILETVEALGAARPLATVGDGEYNYLLEVRIPRDSTQQPAATARRYGPANP</sequence>
<dbReference type="Proteomes" id="UP001250698">
    <property type="component" value="Unassembled WGS sequence"/>
</dbReference>
<feature type="signal peptide" evidence="1">
    <location>
        <begin position="1"/>
        <end position="25"/>
    </location>
</feature>
<evidence type="ECO:0000313" key="3">
    <source>
        <dbReference type="Proteomes" id="UP001250698"/>
    </source>
</evidence>
<feature type="chain" id="PRO_5045332104" evidence="1">
    <location>
        <begin position="26"/>
        <end position="186"/>
    </location>
</feature>
<comment type="caution">
    <text evidence="2">The sequence shown here is derived from an EMBL/GenBank/DDBJ whole genome shotgun (WGS) entry which is preliminary data.</text>
</comment>
<keyword evidence="1" id="KW-0732">Signal</keyword>
<dbReference type="SUPFAM" id="SSF53254">
    <property type="entry name" value="Phosphoglycerate mutase-like"/>
    <property type="match status" value="1"/>
</dbReference>
<keyword evidence="3" id="KW-1185">Reference proteome</keyword>
<protein>
    <submittedName>
        <fullName evidence="2">Phosphoglycerate mutase family protein</fullName>
        <ecNumber evidence="2">5.4.-.-</ecNumber>
    </submittedName>
</protein>
<dbReference type="GO" id="GO:0016853">
    <property type="term" value="F:isomerase activity"/>
    <property type="evidence" value="ECO:0007669"/>
    <property type="project" value="UniProtKB-KW"/>
</dbReference>
<keyword evidence="2" id="KW-0413">Isomerase</keyword>
<dbReference type="Pfam" id="PF00300">
    <property type="entry name" value="His_Phos_1"/>
    <property type="match status" value="1"/>
</dbReference>
<dbReference type="PANTHER" id="PTHR48100">
    <property type="entry name" value="BROAD-SPECIFICITY PHOSPHATASE YOR283W-RELATED"/>
    <property type="match status" value="1"/>
</dbReference>
<accession>A0ABU3TFV5</accession>
<gene>
    <name evidence="2" type="ORF">ROI90_07595</name>
</gene>
<name>A0ABU3TFV5_9BACT</name>
<proteinExistence type="predicted"/>
<evidence type="ECO:0000256" key="1">
    <source>
        <dbReference type="SAM" id="SignalP"/>
    </source>
</evidence>
<organism evidence="2 3">
    <name type="scientific">Hymenobacter endophyticus</name>
    <dbReference type="NCBI Taxonomy" id="3076335"/>
    <lineage>
        <taxon>Bacteria</taxon>
        <taxon>Pseudomonadati</taxon>
        <taxon>Bacteroidota</taxon>
        <taxon>Cytophagia</taxon>
        <taxon>Cytophagales</taxon>
        <taxon>Hymenobacteraceae</taxon>
        <taxon>Hymenobacter</taxon>
    </lineage>
</organism>
<dbReference type="CDD" id="cd07067">
    <property type="entry name" value="HP_PGM_like"/>
    <property type="match status" value="1"/>
</dbReference>
<evidence type="ECO:0000313" key="2">
    <source>
        <dbReference type="EMBL" id="MDU0370252.1"/>
    </source>
</evidence>
<dbReference type="RefSeq" id="WP_315997733.1">
    <property type="nucleotide sequence ID" value="NZ_JAWDJT010000003.1"/>
</dbReference>
<dbReference type="InterPro" id="IPR013078">
    <property type="entry name" value="His_Pase_superF_clade-1"/>
</dbReference>